<feature type="signal peptide" evidence="1">
    <location>
        <begin position="1"/>
        <end position="16"/>
    </location>
</feature>
<proteinExistence type="predicted"/>
<dbReference type="STRING" id="91604.ID47_11255"/>
<reference evidence="2 3" key="1">
    <citation type="submission" date="2014-07" db="EMBL/GenBank/DDBJ databases">
        <title>Comparative genomic insights into amoeba endosymbionts belonging to the families of Holosporaceae and Candidatus Midichloriaceae within Rickettsiales.</title>
        <authorList>
            <person name="Wang Z."/>
            <person name="Wu M."/>
        </authorList>
    </citation>
    <scope>NUCLEOTIDE SEQUENCE [LARGE SCALE GENOMIC DNA]</scope>
    <source>
        <strain evidence="2">PRA3</strain>
    </source>
</reference>
<dbReference type="RefSeq" id="WP_038466403.1">
    <property type="nucleotide sequence ID" value="NZ_CP008941.1"/>
</dbReference>
<keyword evidence="1" id="KW-0732">Signal</keyword>
<organism evidence="2 3">
    <name type="scientific">Candidatus Odyssella acanthamoebae</name>
    <dbReference type="NCBI Taxonomy" id="91604"/>
    <lineage>
        <taxon>Bacteria</taxon>
        <taxon>Pseudomonadati</taxon>
        <taxon>Pseudomonadota</taxon>
        <taxon>Alphaproteobacteria</taxon>
        <taxon>Holosporales</taxon>
        <taxon>Candidatus Paracaedibacteraceae</taxon>
        <taxon>Candidatus Odyssella</taxon>
    </lineage>
</organism>
<evidence type="ECO:0000256" key="1">
    <source>
        <dbReference type="SAM" id="SignalP"/>
    </source>
</evidence>
<dbReference type="EMBL" id="CP008941">
    <property type="protein sequence ID" value="AIK97182.1"/>
    <property type="molecule type" value="Genomic_DNA"/>
</dbReference>
<sequence length="90" mass="10398">MKFSLLIALILSAATASDTLKPFNDPTHFYTHEEVMERFEPILEESVKPEFKKWTAVFFAKNFGESPPWHAGARCLLDLFLQSYGKSWNE</sequence>
<feature type="chain" id="PRO_5001717066" evidence="1">
    <location>
        <begin position="17"/>
        <end position="90"/>
    </location>
</feature>
<protein>
    <submittedName>
        <fullName evidence="2">Uncharacterized protein</fullName>
    </submittedName>
</protein>
<accession>A0A077AVK1</accession>
<dbReference type="AlphaFoldDB" id="A0A077AVK1"/>
<dbReference type="HOGENOM" id="CLU_2435403_0_0_5"/>
<evidence type="ECO:0000313" key="3">
    <source>
        <dbReference type="Proteomes" id="UP000028926"/>
    </source>
</evidence>
<evidence type="ECO:0000313" key="2">
    <source>
        <dbReference type="EMBL" id="AIK97182.1"/>
    </source>
</evidence>
<dbReference type="KEGG" id="paca:ID47_11255"/>
<gene>
    <name evidence="2" type="ORF">ID47_11255</name>
</gene>
<keyword evidence="3" id="KW-1185">Reference proteome</keyword>
<dbReference type="Proteomes" id="UP000028926">
    <property type="component" value="Chromosome"/>
</dbReference>
<name>A0A077AVK1_9PROT</name>